<reference evidence="1 2" key="1">
    <citation type="submission" date="2020-04" db="EMBL/GenBank/DDBJ databases">
        <authorList>
            <person name="Depoorter E."/>
        </authorList>
    </citation>
    <scope>NUCLEOTIDE SEQUENCE [LARGE SCALE GENOMIC DNA]</scope>
    <source>
        <strain evidence="1 2">BCC0132</strain>
    </source>
</reference>
<evidence type="ECO:0000313" key="2">
    <source>
        <dbReference type="Proteomes" id="UP000494322"/>
    </source>
</evidence>
<dbReference type="Proteomes" id="UP000494322">
    <property type="component" value="Unassembled WGS sequence"/>
</dbReference>
<protein>
    <submittedName>
        <fullName evidence="1">Uncharacterized protein</fullName>
    </submittedName>
</protein>
<name>A0A6J5JRI5_9BURK</name>
<dbReference type="EMBL" id="CABWIK020000051">
    <property type="protein sequence ID" value="CAB3973807.1"/>
    <property type="molecule type" value="Genomic_DNA"/>
</dbReference>
<organism evidence="1 2">
    <name type="scientific">Burkholderia cenocepacia</name>
    <dbReference type="NCBI Taxonomy" id="95486"/>
    <lineage>
        <taxon>Bacteria</taxon>
        <taxon>Pseudomonadati</taxon>
        <taxon>Pseudomonadota</taxon>
        <taxon>Betaproteobacteria</taxon>
        <taxon>Burkholderiales</taxon>
        <taxon>Burkholderiaceae</taxon>
        <taxon>Burkholderia</taxon>
        <taxon>Burkholderia cepacia complex</taxon>
    </lineage>
</organism>
<sequence>MLPISPLEFFTAFALSFLGGAVCQTLRLLSVGRIANFGVSQGHSLSVGAWFVPPKMSPGAPTCQ</sequence>
<dbReference type="AlphaFoldDB" id="A0A6J5JRI5"/>
<evidence type="ECO:0000313" key="1">
    <source>
        <dbReference type="EMBL" id="CAB3973807.1"/>
    </source>
</evidence>
<proteinExistence type="predicted"/>
<accession>A0A6J5JRI5</accession>
<gene>
    <name evidence="1" type="ORF">BCO9919_05946</name>
</gene>